<proteinExistence type="predicted"/>
<feature type="compositionally biased region" description="Polar residues" evidence="1">
    <location>
        <begin position="45"/>
        <end position="57"/>
    </location>
</feature>
<protein>
    <submittedName>
        <fullName evidence="2">Uncharacterized protein</fullName>
    </submittedName>
</protein>
<evidence type="ECO:0000256" key="1">
    <source>
        <dbReference type="SAM" id="MobiDB-lite"/>
    </source>
</evidence>
<reference evidence="2" key="1">
    <citation type="journal article" date="2021" name="Nat. Commun.">
        <title>Genetic determinants of endophytism in the Arabidopsis root mycobiome.</title>
        <authorList>
            <person name="Mesny F."/>
            <person name="Miyauchi S."/>
            <person name="Thiergart T."/>
            <person name="Pickel B."/>
            <person name="Atanasova L."/>
            <person name="Karlsson M."/>
            <person name="Huettel B."/>
            <person name="Barry K.W."/>
            <person name="Haridas S."/>
            <person name="Chen C."/>
            <person name="Bauer D."/>
            <person name="Andreopoulos W."/>
            <person name="Pangilinan J."/>
            <person name="LaButti K."/>
            <person name="Riley R."/>
            <person name="Lipzen A."/>
            <person name="Clum A."/>
            <person name="Drula E."/>
            <person name="Henrissat B."/>
            <person name="Kohler A."/>
            <person name="Grigoriev I.V."/>
            <person name="Martin F.M."/>
            <person name="Hacquard S."/>
        </authorList>
    </citation>
    <scope>NUCLEOTIDE SEQUENCE</scope>
    <source>
        <strain evidence="2">MPI-CAGE-AT-0023</strain>
    </source>
</reference>
<dbReference type="AlphaFoldDB" id="A0A9P9FWV5"/>
<organism evidence="2 3">
    <name type="scientific">Fusarium redolens</name>
    <dbReference type="NCBI Taxonomy" id="48865"/>
    <lineage>
        <taxon>Eukaryota</taxon>
        <taxon>Fungi</taxon>
        <taxon>Dikarya</taxon>
        <taxon>Ascomycota</taxon>
        <taxon>Pezizomycotina</taxon>
        <taxon>Sordariomycetes</taxon>
        <taxon>Hypocreomycetidae</taxon>
        <taxon>Hypocreales</taxon>
        <taxon>Nectriaceae</taxon>
        <taxon>Fusarium</taxon>
        <taxon>Fusarium redolens species complex</taxon>
    </lineage>
</organism>
<evidence type="ECO:0000313" key="2">
    <source>
        <dbReference type="EMBL" id="KAH7220504.1"/>
    </source>
</evidence>
<gene>
    <name evidence="2" type="ORF">BKA55DRAFT_697558</name>
</gene>
<evidence type="ECO:0000313" key="3">
    <source>
        <dbReference type="Proteomes" id="UP000720189"/>
    </source>
</evidence>
<dbReference type="GeneID" id="70230351"/>
<comment type="caution">
    <text evidence="2">The sequence shown here is derived from an EMBL/GenBank/DDBJ whole genome shotgun (WGS) entry which is preliminary data.</text>
</comment>
<sequence>MTALLLGRLKAVPFDGRVDASLPTTELCQRDRTANVGIGHPSPPKNSSWQAIPQSKALQEHHGPSSWSLLRLQPGPQHTVQRPLSPATQICFFVASDVVSRQNFSSPQYVPQPLTSAGSKRTRFQDQLPEDHTSNRCVVYRFEAQIREVLMNGFDREWGSGGKREMLYAAQPDSVLGYGICPCLLFGDGLTRQANTVFFFRSSRLVFVFRRHWGCRDPGHLSIQALILCGGNGNVWLYVDLELRDEGDVVSGLLDFTTMRSIHGRVETVGVGQFWRVVEPLEPEKPTMAAAMEYLDSMATQRYDHVHGVR</sequence>
<dbReference type="EMBL" id="JAGMUX010000028">
    <property type="protein sequence ID" value="KAH7220504.1"/>
    <property type="molecule type" value="Genomic_DNA"/>
</dbReference>
<dbReference type="Proteomes" id="UP000720189">
    <property type="component" value="Unassembled WGS sequence"/>
</dbReference>
<accession>A0A9P9FWV5</accession>
<dbReference type="RefSeq" id="XP_046042108.1">
    <property type="nucleotide sequence ID" value="XM_046200397.1"/>
</dbReference>
<name>A0A9P9FWV5_FUSRE</name>
<feature type="region of interest" description="Disordered" evidence="1">
    <location>
        <begin position="36"/>
        <end position="57"/>
    </location>
</feature>
<keyword evidence="3" id="KW-1185">Reference proteome</keyword>